<reference evidence="2 3" key="1">
    <citation type="submission" date="2024-09" db="EMBL/GenBank/DDBJ databases">
        <title>Chromosome-scale assembly of Riccia fluitans.</title>
        <authorList>
            <person name="Paukszto L."/>
            <person name="Sawicki J."/>
            <person name="Karawczyk K."/>
            <person name="Piernik-Szablinska J."/>
            <person name="Szczecinska M."/>
            <person name="Mazdziarz M."/>
        </authorList>
    </citation>
    <scope>NUCLEOTIDE SEQUENCE [LARGE SCALE GENOMIC DNA]</scope>
    <source>
        <strain evidence="2">Rf_01</strain>
        <tissue evidence="2">Aerial parts of the thallus</tissue>
    </source>
</reference>
<accession>A0ABD1XSG1</accession>
<keyword evidence="3" id="KW-1185">Reference proteome</keyword>
<comment type="caution">
    <text evidence="2">The sequence shown here is derived from an EMBL/GenBank/DDBJ whole genome shotgun (WGS) entry which is preliminary data.</text>
</comment>
<evidence type="ECO:0000313" key="3">
    <source>
        <dbReference type="Proteomes" id="UP001605036"/>
    </source>
</evidence>
<proteinExistence type="predicted"/>
<organism evidence="2 3">
    <name type="scientific">Riccia fluitans</name>
    <dbReference type="NCBI Taxonomy" id="41844"/>
    <lineage>
        <taxon>Eukaryota</taxon>
        <taxon>Viridiplantae</taxon>
        <taxon>Streptophyta</taxon>
        <taxon>Embryophyta</taxon>
        <taxon>Marchantiophyta</taxon>
        <taxon>Marchantiopsida</taxon>
        <taxon>Marchantiidae</taxon>
        <taxon>Marchantiales</taxon>
        <taxon>Ricciaceae</taxon>
        <taxon>Riccia</taxon>
    </lineage>
</organism>
<evidence type="ECO:0000313" key="2">
    <source>
        <dbReference type="EMBL" id="KAL2611874.1"/>
    </source>
</evidence>
<evidence type="ECO:0000256" key="1">
    <source>
        <dbReference type="SAM" id="MobiDB-lite"/>
    </source>
</evidence>
<dbReference type="Proteomes" id="UP001605036">
    <property type="component" value="Unassembled WGS sequence"/>
</dbReference>
<dbReference type="EMBL" id="JBHFFA010000007">
    <property type="protein sequence ID" value="KAL2611874.1"/>
    <property type="molecule type" value="Genomic_DNA"/>
</dbReference>
<feature type="region of interest" description="Disordered" evidence="1">
    <location>
        <begin position="149"/>
        <end position="171"/>
    </location>
</feature>
<sequence length="289" mass="31466">MSSNGEISREKDKRRKRRGCRTLALGKLGKHQFIAEDSSNTINQEQKEKNWVESASTTDSDNQVLSVTQVGGIRTKRLVRGSHVSPDAVETSRSKSSGSKRRLEEFQAGSASASNLRSSGDGELSCLASNEREHNLPFVGFGAVSTSPVVGGHMREEKASDHEAPEGTLSDPRNHAEVHVFVRQKPSAGEGKYAHASPPVTKIPLNTAMVERDFSGLYLGKRPSTSESGDEVVPSGRKILCFDLNQPPPMGDFTDLVSFTDRGSDEWQLELGRLGSKLDCTGETIVRNQ</sequence>
<gene>
    <name evidence="2" type="ORF">R1flu_023566</name>
</gene>
<dbReference type="AlphaFoldDB" id="A0ABD1XSG1"/>
<protein>
    <submittedName>
        <fullName evidence="2">Uncharacterized protein</fullName>
    </submittedName>
</protein>
<feature type="compositionally biased region" description="Polar residues" evidence="1">
    <location>
        <begin position="53"/>
        <end position="69"/>
    </location>
</feature>
<feature type="region of interest" description="Disordered" evidence="1">
    <location>
        <begin position="1"/>
        <end position="125"/>
    </location>
</feature>
<name>A0ABD1XSG1_9MARC</name>
<feature type="compositionally biased region" description="Basic and acidic residues" evidence="1">
    <location>
        <begin position="153"/>
        <end position="165"/>
    </location>
</feature>
<feature type="compositionally biased region" description="Polar residues" evidence="1">
    <location>
        <begin position="109"/>
        <end position="118"/>
    </location>
</feature>